<dbReference type="InterPro" id="IPR013422">
    <property type="entry name" value="CRISPR-assoc_prot_Cas5_N"/>
</dbReference>
<dbReference type="GO" id="GO:0043571">
    <property type="term" value="P:maintenance of CRISPR repeat elements"/>
    <property type="evidence" value="ECO:0007669"/>
    <property type="project" value="InterPro"/>
</dbReference>
<accession>N9W9Q9</accession>
<evidence type="ECO:0000256" key="1">
    <source>
        <dbReference type="ARBA" id="ARBA00023118"/>
    </source>
</evidence>
<dbReference type="Pfam" id="PF09704">
    <property type="entry name" value="Cas_Cas5d"/>
    <property type="match status" value="1"/>
</dbReference>
<dbReference type="InterPro" id="IPR021124">
    <property type="entry name" value="CRISPR-assoc_prot_Cas5"/>
</dbReference>
<proteinExistence type="predicted"/>
<name>N9W9Q9_9CLOT</name>
<reference evidence="2 3" key="1">
    <citation type="submission" date="2013-01" db="EMBL/GenBank/DDBJ databases">
        <title>The Genome Sequence of Clostridium colicanis 209318.</title>
        <authorList>
            <consortium name="The Broad Institute Genome Sequencing Platform"/>
            <person name="Earl A."/>
            <person name="Ward D."/>
            <person name="Feldgarden M."/>
            <person name="Gevers D."/>
            <person name="Courvalin P."/>
            <person name="Lambert T."/>
            <person name="Walker B."/>
            <person name="Young S.K."/>
            <person name="Zeng Q."/>
            <person name="Gargeya S."/>
            <person name="Fitzgerald M."/>
            <person name="Haas B."/>
            <person name="Abouelleil A."/>
            <person name="Alvarado L."/>
            <person name="Arachchi H.M."/>
            <person name="Berlin A.M."/>
            <person name="Chapman S.B."/>
            <person name="Dewar J."/>
            <person name="Goldberg J."/>
            <person name="Griggs A."/>
            <person name="Gujja S."/>
            <person name="Hansen M."/>
            <person name="Howarth C."/>
            <person name="Imamovic A."/>
            <person name="Larimer J."/>
            <person name="McCowan C."/>
            <person name="Murphy C."/>
            <person name="Neiman D."/>
            <person name="Pearson M."/>
            <person name="Priest M."/>
            <person name="Roberts A."/>
            <person name="Saif S."/>
            <person name="Shea T."/>
            <person name="Sisk P."/>
            <person name="Sykes S."/>
            <person name="Wortman J."/>
            <person name="Nusbaum C."/>
            <person name="Birren B."/>
        </authorList>
    </citation>
    <scope>NUCLEOTIDE SEQUENCE [LARGE SCALE GENOMIC DNA]</scope>
    <source>
        <strain evidence="2 3">209318</strain>
    </source>
</reference>
<dbReference type="PATRIC" id="fig|999411.4.peg.2811"/>
<comment type="caution">
    <text evidence="2">The sequence shown here is derived from an EMBL/GenBank/DDBJ whole genome shotgun (WGS) entry which is preliminary data.</text>
</comment>
<dbReference type="HOGENOM" id="CLU_099059_0_0_9"/>
<keyword evidence="1" id="KW-0051">Antiviral defense</keyword>
<dbReference type="EMBL" id="AGYT01000019">
    <property type="protein sequence ID" value="ENY99760.1"/>
    <property type="molecule type" value="Genomic_DNA"/>
</dbReference>
<dbReference type="eggNOG" id="COG1688">
    <property type="taxonomic scope" value="Bacteria"/>
</dbReference>
<protein>
    <submittedName>
        <fullName evidence="2">CRISPR-associated protein cas5, subtype I-b/tneap</fullName>
    </submittedName>
</protein>
<dbReference type="GO" id="GO:0051607">
    <property type="term" value="P:defense response to virus"/>
    <property type="evidence" value="ECO:0007669"/>
    <property type="project" value="UniProtKB-KW"/>
</dbReference>
<keyword evidence="3" id="KW-1185">Reference proteome</keyword>
<dbReference type="Gene3D" id="3.30.70.2660">
    <property type="match status" value="1"/>
</dbReference>
<evidence type="ECO:0000313" key="2">
    <source>
        <dbReference type="EMBL" id="ENY99760.1"/>
    </source>
</evidence>
<dbReference type="NCBIfam" id="TIGR02593">
    <property type="entry name" value="CRISPR_cas5"/>
    <property type="match status" value="1"/>
</dbReference>
<dbReference type="Proteomes" id="UP000013097">
    <property type="component" value="Unassembled WGS sequence"/>
</dbReference>
<dbReference type="RefSeq" id="WP_002599337.1">
    <property type="nucleotide sequence ID" value="NZ_KB850958.1"/>
</dbReference>
<organism evidence="2 3">
    <name type="scientific">Clostridium thermobutyricum</name>
    <dbReference type="NCBI Taxonomy" id="29372"/>
    <lineage>
        <taxon>Bacteria</taxon>
        <taxon>Bacillati</taxon>
        <taxon>Bacillota</taxon>
        <taxon>Clostridia</taxon>
        <taxon>Eubacteriales</taxon>
        <taxon>Clostridiaceae</taxon>
        <taxon>Clostridium</taxon>
    </lineage>
</organism>
<evidence type="ECO:0000313" key="3">
    <source>
        <dbReference type="Proteomes" id="UP000013097"/>
    </source>
</evidence>
<gene>
    <name evidence="2" type="ORF">HMPREF1092_02896</name>
</gene>
<sequence length="245" mass="28723">MEKKKAIRLEIYQNLVNYKKPASFQLKESYPLPAPSTVIGMIHFACGFKEYKSMDVSISGEYKSKVYDLYTRYEFAGSTFEKDRHQLKLDSKEKGKSYGVTRGVSTTELLVDVNLIIHVIPEDEELLETILNSFRKPKEYISLGRREDLILIKNAEIVYLEEVHRLDENIKFKGNYYIPIEEDYFENVISTTYNLNKIYEKKKIKKDVEIRTWSKVKVAYCNGQKNNIVKEKILVDELNSPVFFI</sequence>
<dbReference type="AlphaFoldDB" id="N9W9Q9"/>